<proteinExistence type="predicted"/>
<name>A0A0K2UY23_LEPSM</name>
<accession>A0A0K2UY23</accession>
<reference evidence="1" key="1">
    <citation type="submission" date="2014-05" db="EMBL/GenBank/DDBJ databases">
        <authorList>
            <person name="Chronopoulou M."/>
        </authorList>
    </citation>
    <scope>NUCLEOTIDE SEQUENCE</scope>
    <source>
        <tissue evidence="1">Whole organism</tissue>
    </source>
</reference>
<sequence>MDHFIVTILVSHSQGRSPLYFLIRSGSFPCMNSPTVVPCGIWNPNISRDG</sequence>
<evidence type="ECO:0000313" key="1">
    <source>
        <dbReference type="EMBL" id="CDW43168.1"/>
    </source>
</evidence>
<dbReference type="EMBL" id="HACA01025807">
    <property type="protein sequence ID" value="CDW43168.1"/>
    <property type="molecule type" value="Transcribed_RNA"/>
</dbReference>
<organism evidence="1">
    <name type="scientific">Lepeophtheirus salmonis</name>
    <name type="common">Salmon louse</name>
    <name type="synonym">Caligus salmonis</name>
    <dbReference type="NCBI Taxonomy" id="72036"/>
    <lineage>
        <taxon>Eukaryota</taxon>
        <taxon>Metazoa</taxon>
        <taxon>Ecdysozoa</taxon>
        <taxon>Arthropoda</taxon>
        <taxon>Crustacea</taxon>
        <taxon>Multicrustacea</taxon>
        <taxon>Hexanauplia</taxon>
        <taxon>Copepoda</taxon>
        <taxon>Siphonostomatoida</taxon>
        <taxon>Caligidae</taxon>
        <taxon>Lepeophtheirus</taxon>
    </lineage>
</organism>
<dbReference type="AlphaFoldDB" id="A0A0K2UY23"/>
<protein>
    <submittedName>
        <fullName evidence="1">Uncharacterized protein</fullName>
    </submittedName>
</protein>